<dbReference type="PANTHER" id="PTHR34359:SF28">
    <property type="entry name" value="CLAVATA3_ESR (CLE)-RELATED PROTEIN 12"/>
    <property type="match status" value="1"/>
</dbReference>
<evidence type="ECO:0000256" key="6">
    <source>
        <dbReference type="SAM" id="Phobius"/>
    </source>
</evidence>
<organism evidence="7 8">
    <name type="scientific">Cucumis sativus</name>
    <name type="common">Cucumber</name>
    <dbReference type="NCBI Taxonomy" id="3659"/>
    <lineage>
        <taxon>Eukaryota</taxon>
        <taxon>Viridiplantae</taxon>
        <taxon>Streptophyta</taxon>
        <taxon>Embryophyta</taxon>
        <taxon>Tracheophyta</taxon>
        <taxon>Spermatophyta</taxon>
        <taxon>Magnoliopsida</taxon>
        <taxon>eudicotyledons</taxon>
        <taxon>Gunneridae</taxon>
        <taxon>Pentapetalae</taxon>
        <taxon>rosids</taxon>
        <taxon>fabids</taxon>
        <taxon>Cucurbitales</taxon>
        <taxon>Cucurbitaceae</taxon>
        <taxon>Benincaseae</taxon>
        <taxon>Cucumis</taxon>
    </lineage>
</organism>
<dbReference type="OMA" id="TPFQKHH"/>
<proteinExistence type="inferred from homology"/>
<evidence type="ECO:0000256" key="3">
    <source>
        <dbReference type="ARBA" id="ARBA00022782"/>
    </source>
</evidence>
<dbReference type="EMBL" id="CM002926">
    <property type="protein sequence ID" value="KGN51553.1"/>
    <property type="molecule type" value="Genomic_DNA"/>
</dbReference>
<dbReference type="GO" id="GO:0030154">
    <property type="term" value="P:cell differentiation"/>
    <property type="evidence" value="ECO:0007669"/>
    <property type="project" value="UniProtKB-KW"/>
</dbReference>
<dbReference type="Gramene" id="KGN51553">
    <property type="protein sequence ID" value="KGN51553"/>
    <property type="gene ID" value="Csa_5G577440"/>
</dbReference>
<evidence type="ECO:0000313" key="8">
    <source>
        <dbReference type="Proteomes" id="UP000029981"/>
    </source>
</evidence>
<reference evidence="7 8" key="4">
    <citation type="journal article" date="2011" name="BMC Genomics">
        <title>RNA-Seq improves annotation of protein-coding genes in the cucumber genome.</title>
        <authorList>
            <person name="Li Z."/>
            <person name="Zhang Z."/>
            <person name="Yan P."/>
            <person name="Huang S."/>
            <person name="Fei Z."/>
            <person name="Lin K."/>
        </authorList>
    </citation>
    <scope>NUCLEOTIDE SEQUENCE [LARGE SCALE GENOMIC DNA]</scope>
    <source>
        <strain evidence="8">cv. 9930</strain>
    </source>
</reference>
<evidence type="ECO:0000256" key="4">
    <source>
        <dbReference type="ARBA" id="ARBA00023278"/>
    </source>
</evidence>
<keyword evidence="8" id="KW-1185">Reference proteome</keyword>
<keyword evidence="2" id="KW-0217">Developmental protein</keyword>
<feature type="region of interest" description="Disordered" evidence="5">
    <location>
        <begin position="68"/>
        <end position="117"/>
    </location>
</feature>
<name>A0A0A0KPQ3_CUCSA</name>
<reference evidence="7 8" key="3">
    <citation type="journal article" date="2010" name="BMC Genomics">
        <title>Transcriptome sequencing and comparative analysis of cucumber flowers with different sex types.</title>
        <authorList>
            <person name="Guo S."/>
            <person name="Zheng Y."/>
            <person name="Joung J.G."/>
            <person name="Liu S."/>
            <person name="Zhang Z."/>
            <person name="Crasta O.R."/>
            <person name="Sobral B.W."/>
            <person name="Xu Y."/>
            <person name="Huang S."/>
            <person name="Fei Z."/>
        </authorList>
    </citation>
    <scope>NUCLEOTIDE SEQUENCE [LARGE SCALE GENOMIC DNA]</scope>
    <source>
        <strain evidence="8">cv. 9930</strain>
    </source>
</reference>
<evidence type="ECO:0000313" key="7">
    <source>
        <dbReference type="EMBL" id="KGN51553.1"/>
    </source>
</evidence>
<feature type="transmembrane region" description="Helical" evidence="6">
    <location>
        <begin position="6"/>
        <end position="25"/>
    </location>
</feature>
<keyword evidence="6" id="KW-0812">Transmembrane</keyword>
<gene>
    <name evidence="7" type="ORF">Csa_5G577440</name>
</gene>
<reference evidence="7 8" key="2">
    <citation type="journal article" date="2009" name="PLoS ONE">
        <title>An integrated genetic and cytogenetic map of the cucumber genome.</title>
        <authorList>
            <person name="Ren Y."/>
            <person name="Zhang Z."/>
            <person name="Liu J."/>
            <person name="Staub J.E."/>
            <person name="Han Y."/>
            <person name="Cheng Z."/>
            <person name="Li X."/>
            <person name="Lu J."/>
            <person name="Miao H."/>
            <person name="Kang H."/>
            <person name="Xie B."/>
            <person name="Gu X."/>
            <person name="Wang X."/>
            <person name="Du Y."/>
            <person name="Jin W."/>
            <person name="Huang S."/>
        </authorList>
    </citation>
    <scope>NUCLEOTIDE SEQUENCE [LARGE SCALE GENOMIC DNA]</scope>
    <source>
        <strain evidence="8">cv. 9930</strain>
    </source>
</reference>
<feature type="compositionally biased region" description="Basic residues" evidence="5">
    <location>
        <begin position="69"/>
        <end position="81"/>
    </location>
</feature>
<keyword evidence="4" id="KW-0379">Hydroxylation</keyword>
<dbReference type="STRING" id="3659.A0A0A0KPQ3"/>
<dbReference type="InterPro" id="IPR039618">
    <property type="entry name" value="CLE9-13"/>
</dbReference>
<dbReference type="Proteomes" id="UP000029981">
    <property type="component" value="Chromosome 5"/>
</dbReference>
<keyword evidence="6" id="KW-1133">Transmembrane helix</keyword>
<evidence type="ECO:0000256" key="2">
    <source>
        <dbReference type="ARBA" id="ARBA00022473"/>
    </source>
</evidence>
<dbReference type="PANTHER" id="PTHR34359">
    <property type="entry name" value="CLAVATA3/ESR (CLE)-RELATED PROTEIN 10"/>
    <property type="match status" value="1"/>
</dbReference>
<keyword evidence="3" id="KW-0221">Differentiation</keyword>
<evidence type="ECO:0000256" key="5">
    <source>
        <dbReference type="SAM" id="MobiDB-lite"/>
    </source>
</evidence>
<sequence length="117" mass="13658">MTLKISHFLFTMLWISLLLLLLHELNIFKAKMNHRPTPTITFSYYSSSSNHPLITRKVLTSKVDFTPFFRHRHPNQPRKHSHPTDTNVVDEPAPSDIDPRYGVEKRRVPTGPNPLHH</sequence>
<feature type="compositionally biased region" description="Basic and acidic residues" evidence="5">
    <location>
        <begin position="97"/>
        <end position="107"/>
    </location>
</feature>
<dbReference type="AlphaFoldDB" id="A0A0A0KPQ3"/>
<comment type="similarity">
    <text evidence="1">Belongs to the CLV3/ESR signal peptide family.</text>
</comment>
<evidence type="ECO:0000256" key="1">
    <source>
        <dbReference type="ARBA" id="ARBA00005416"/>
    </source>
</evidence>
<accession>A0A0A0KPQ3</accession>
<keyword evidence="6" id="KW-0472">Membrane</keyword>
<reference evidence="7 8" key="1">
    <citation type="journal article" date="2009" name="Nat. Genet.">
        <title>The genome of the cucumber, Cucumis sativus L.</title>
        <authorList>
            <person name="Huang S."/>
            <person name="Li R."/>
            <person name="Zhang Z."/>
            <person name="Li L."/>
            <person name="Gu X."/>
            <person name="Fan W."/>
            <person name="Lucas W.J."/>
            <person name="Wang X."/>
            <person name="Xie B."/>
            <person name="Ni P."/>
            <person name="Ren Y."/>
            <person name="Zhu H."/>
            <person name="Li J."/>
            <person name="Lin K."/>
            <person name="Jin W."/>
            <person name="Fei Z."/>
            <person name="Li G."/>
            <person name="Staub J."/>
            <person name="Kilian A."/>
            <person name="van der Vossen E.A."/>
            <person name="Wu Y."/>
            <person name="Guo J."/>
            <person name="He J."/>
            <person name="Jia Z."/>
            <person name="Ren Y."/>
            <person name="Tian G."/>
            <person name="Lu Y."/>
            <person name="Ruan J."/>
            <person name="Qian W."/>
            <person name="Wang M."/>
            <person name="Huang Q."/>
            <person name="Li B."/>
            <person name="Xuan Z."/>
            <person name="Cao J."/>
            <person name="Asan"/>
            <person name="Wu Z."/>
            <person name="Zhang J."/>
            <person name="Cai Q."/>
            <person name="Bai Y."/>
            <person name="Zhao B."/>
            <person name="Han Y."/>
            <person name="Li Y."/>
            <person name="Li X."/>
            <person name="Wang S."/>
            <person name="Shi Q."/>
            <person name="Liu S."/>
            <person name="Cho W.K."/>
            <person name="Kim J.Y."/>
            <person name="Xu Y."/>
            <person name="Heller-Uszynska K."/>
            <person name="Miao H."/>
            <person name="Cheng Z."/>
            <person name="Zhang S."/>
            <person name="Wu J."/>
            <person name="Yang Y."/>
            <person name="Kang H."/>
            <person name="Li M."/>
            <person name="Liang H."/>
            <person name="Ren X."/>
            <person name="Shi Z."/>
            <person name="Wen M."/>
            <person name="Jian M."/>
            <person name="Yang H."/>
            <person name="Zhang G."/>
            <person name="Yang Z."/>
            <person name="Chen R."/>
            <person name="Liu S."/>
            <person name="Li J."/>
            <person name="Ma L."/>
            <person name="Liu H."/>
            <person name="Zhou Y."/>
            <person name="Zhao J."/>
            <person name="Fang X."/>
            <person name="Li G."/>
            <person name="Fang L."/>
            <person name="Li Y."/>
            <person name="Liu D."/>
            <person name="Zheng H."/>
            <person name="Zhang Y."/>
            <person name="Qin N."/>
            <person name="Li Z."/>
            <person name="Yang G."/>
            <person name="Yang S."/>
            <person name="Bolund L."/>
            <person name="Kristiansen K."/>
            <person name="Zheng H."/>
            <person name="Li S."/>
            <person name="Zhang X."/>
            <person name="Yang H."/>
            <person name="Wang J."/>
            <person name="Sun R."/>
            <person name="Zhang B."/>
            <person name="Jiang S."/>
            <person name="Wang J."/>
            <person name="Du Y."/>
            <person name="Li S."/>
        </authorList>
    </citation>
    <scope>NUCLEOTIDE SEQUENCE [LARGE SCALE GENOMIC DNA]</scope>
    <source>
        <strain evidence="8">cv. 9930</strain>
    </source>
</reference>
<protein>
    <submittedName>
        <fullName evidence="7">Uncharacterized protein</fullName>
    </submittedName>
</protein>